<accession>A0ABN8JIW3</accession>
<gene>
    <name evidence="2" type="ORF">MES5069_190003</name>
</gene>
<evidence type="ECO:0000256" key="1">
    <source>
        <dbReference type="SAM" id="MobiDB-lite"/>
    </source>
</evidence>
<comment type="caution">
    <text evidence="2">The sequence shown here is derived from an EMBL/GenBank/DDBJ whole genome shotgun (WGS) entry which is preliminary data.</text>
</comment>
<evidence type="ECO:0008006" key="4">
    <source>
        <dbReference type="Google" id="ProtNLM"/>
    </source>
</evidence>
<sequence length="55" mass="5756">MLAVIEVASERRTARTSACADSCATGLSKTETGTISDARRPQSGIEDMAPGLCLR</sequence>
<organism evidence="2 3">
    <name type="scientific">Mesorhizobium escarrei</name>
    <dbReference type="NCBI Taxonomy" id="666018"/>
    <lineage>
        <taxon>Bacteria</taxon>
        <taxon>Pseudomonadati</taxon>
        <taxon>Pseudomonadota</taxon>
        <taxon>Alphaproteobacteria</taxon>
        <taxon>Hyphomicrobiales</taxon>
        <taxon>Phyllobacteriaceae</taxon>
        <taxon>Mesorhizobium</taxon>
    </lineage>
</organism>
<proteinExistence type="predicted"/>
<feature type="region of interest" description="Disordered" evidence="1">
    <location>
        <begin position="27"/>
        <end position="55"/>
    </location>
</feature>
<evidence type="ECO:0000313" key="2">
    <source>
        <dbReference type="EMBL" id="CAH2398039.1"/>
    </source>
</evidence>
<evidence type="ECO:0000313" key="3">
    <source>
        <dbReference type="Proteomes" id="UP001153050"/>
    </source>
</evidence>
<protein>
    <recommendedName>
        <fullName evidence="4">Propionyl-coenzyme A carboxylase alpha polypeptide</fullName>
    </recommendedName>
</protein>
<dbReference type="Proteomes" id="UP001153050">
    <property type="component" value="Unassembled WGS sequence"/>
</dbReference>
<name>A0ABN8JIW3_9HYPH</name>
<keyword evidence="3" id="KW-1185">Reference proteome</keyword>
<reference evidence="2 3" key="1">
    <citation type="submission" date="2022-03" db="EMBL/GenBank/DDBJ databases">
        <authorList>
            <person name="Brunel B."/>
        </authorList>
    </citation>
    <scope>NUCLEOTIDE SEQUENCE [LARGE SCALE GENOMIC DNA]</scope>
    <source>
        <strain evidence="2">STM5069sample</strain>
    </source>
</reference>
<dbReference type="EMBL" id="CAKXZT010000101">
    <property type="protein sequence ID" value="CAH2398039.1"/>
    <property type="molecule type" value="Genomic_DNA"/>
</dbReference>